<dbReference type="PROSITE" id="PS00187">
    <property type="entry name" value="TPP_ENZYMES"/>
    <property type="match status" value="1"/>
</dbReference>
<protein>
    <recommendedName>
        <fullName evidence="4 12">Acetolactate synthase</fullName>
        <ecNumber evidence="4 12">2.2.1.6</ecNumber>
    </recommendedName>
</protein>
<evidence type="ECO:0000256" key="6">
    <source>
        <dbReference type="ARBA" id="ARBA00022679"/>
    </source>
</evidence>
<dbReference type="InterPro" id="IPR012000">
    <property type="entry name" value="Thiamin_PyroP_enz_cen_dom"/>
</dbReference>
<feature type="domain" description="Thiamine pyrophosphate enzyme N-terminal TPP-binding" evidence="15">
    <location>
        <begin position="4"/>
        <end position="119"/>
    </location>
</feature>
<comment type="cofactor">
    <cofactor evidence="12">
        <name>Mg(2+)</name>
        <dbReference type="ChEBI" id="CHEBI:18420"/>
    </cofactor>
    <text evidence="12">Binds 1 Mg(2+) ion per subunit.</text>
</comment>
<dbReference type="EMBL" id="CP042829">
    <property type="protein sequence ID" value="QFG02253.1"/>
    <property type="molecule type" value="Genomic_DNA"/>
</dbReference>
<evidence type="ECO:0000256" key="12">
    <source>
        <dbReference type="RuleBase" id="RU003591"/>
    </source>
</evidence>
<evidence type="ECO:0000256" key="3">
    <source>
        <dbReference type="ARBA" id="ARBA00007812"/>
    </source>
</evidence>
<dbReference type="Pfam" id="PF02775">
    <property type="entry name" value="TPP_enzyme_C"/>
    <property type="match status" value="1"/>
</dbReference>
<dbReference type="Pfam" id="PF02776">
    <property type="entry name" value="TPP_enzyme_N"/>
    <property type="match status" value="1"/>
</dbReference>
<dbReference type="InterPro" id="IPR029061">
    <property type="entry name" value="THDP-binding"/>
</dbReference>
<dbReference type="InterPro" id="IPR012001">
    <property type="entry name" value="Thiamin_PyroP_enz_TPP-bd_dom"/>
</dbReference>
<dbReference type="Gene3D" id="3.40.50.1220">
    <property type="entry name" value="TPP-binding domain"/>
    <property type="match status" value="1"/>
</dbReference>
<evidence type="ECO:0000256" key="9">
    <source>
        <dbReference type="ARBA" id="ARBA00023052"/>
    </source>
</evidence>
<dbReference type="SUPFAM" id="SSF52518">
    <property type="entry name" value="Thiamin diphosphate-binding fold (THDP-binding)"/>
    <property type="match status" value="2"/>
</dbReference>
<reference evidence="16 17" key="1">
    <citation type="submission" date="2019-08" db="EMBL/GenBank/DDBJ databases">
        <authorList>
            <person name="Toschakov S.V."/>
        </authorList>
    </citation>
    <scope>NUCLEOTIDE SEQUENCE [LARGE SCALE GENOMIC DNA]</scope>
    <source>
        <strain evidence="16 17">3753O</strain>
    </source>
</reference>
<dbReference type="Gene3D" id="3.40.50.970">
    <property type="match status" value="2"/>
</dbReference>
<dbReference type="CDD" id="cd02015">
    <property type="entry name" value="TPP_AHAS"/>
    <property type="match status" value="1"/>
</dbReference>
<keyword evidence="17" id="KW-1185">Reference proteome</keyword>
<sequence>MSRMTGAQMVLEGLQREGVEVIFGYPGGVVLPLYDTLPQYPGIRHILVRHEQGAAHMADGYARASGKMGVCLGTSGPGATNLVTGICTAWMDSVPVFALTGNVSRTLLGKDGFQEADITGITHSITKHNYLVMRAEEIPLTIREAAHICRTGRPGPVLVDIPKDVFQETAEFDWPEKVHLRGYRPTYEGHAGMIRRAAELIDQARRPIIIAGHGVIWSDAQAELVALAEKAEIPVITTFLGIGAFPEAHRLSYGWLGMHGMFYANMAADNADVVIGIGMRFDDRAMGRFKDFNPGAKIIHIDIDPAEIGKNFPTAVPIVGSAKNVLPRLTEHVREAKHTEWLNWIDQVREEHPSLHIRESRRMLPQYVVRTLYEETEGNATIVTGVGQHQMWAGQHYFYKRPRQLISSGGLGTMGFELPGAIGAQVALPEAEVWAICGDGGFQMTMQELAVVVDENLPLKIAIFNNGYLGMVRQWQQLFYDRNFVAVAMTQPDFCKIADAYGIRAIRVETKAEVAPAIREARAHRGPILLDFMIDQEENVWPMVPAGAALSETIEAPAEELAR</sequence>
<dbReference type="InterPro" id="IPR000399">
    <property type="entry name" value="TPP-bd_CS"/>
</dbReference>
<evidence type="ECO:0000259" key="15">
    <source>
        <dbReference type="Pfam" id="PF02776"/>
    </source>
</evidence>
<comment type="cofactor">
    <cofactor evidence="12">
        <name>thiamine diphosphate</name>
        <dbReference type="ChEBI" id="CHEBI:58937"/>
    </cofactor>
    <text evidence="12">Binds 1 thiamine pyrophosphate per subunit.</text>
</comment>
<evidence type="ECO:0000256" key="11">
    <source>
        <dbReference type="ARBA" id="ARBA00048670"/>
    </source>
</evidence>
<keyword evidence="7 12" id="KW-0479">Metal-binding</keyword>
<organism evidence="16 17">
    <name type="scientific">Tepidiforma bonchosmolovskayae</name>
    <dbReference type="NCBI Taxonomy" id="2601677"/>
    <lineage>
        <taxon>Bacteria</taxon>
        <taxon>Bacillati</taxon>
        <taxon>Chloroflexota</taxon>
        <taxon>Tepidiformia</taxon>
        <taxon>Tepidiformales</taxon>
        <taxon>Tepidiformaceae</taxon>
        <taxon>Tepidiforma</taxon>
    </lineage>
</organism>
<dbReference type="Proteomes" id="UP000326331">
    <property type="component" value="Chromosome"/>
</dbReference>
<dbReference type="RefSeq" id="WP_158066186.1">
    <property type="nucleotide sequence ID" value="NZ_CP042829.1"/>
</dbReference>
<dbReference type="GO" id="GO:0003984">
    <property type="term" value="F:acetolactate synthase activity"/>
    <property type="evidence" value="ECO:0007669"/>
    <property type="project" value="UniProtKB-EC"/>
</dbReference>
<evidence type="ECO:0000256" key="4">
    <source>
        <dbReference type="ARBA" id="ARBA00013145"/>
    </source>
</evidence>
<evidence type="ECO:0000259" key="14">
    <source>
        <dbReference type="Pfam" id="PF02775"/>
    </source>
</evidence>
<dbReference type="PANTHER" id="PTHR18968">
    <property type="entry name" value="THIAMINE PYROPHOSPHATE ENZYMES"/>
    <property type="match status" value="1"/>
</dbReference>
<name>A0ABX6C0Q7_9CHLR</name>
<comment type="pathway">
    <text evidence="2 12">Amino-acid biosynthesis; L-valine biosynthesis; L-valine from pyruvate: step 1/4.</text>
</comment>
<dbReference type="Pfam" id="PF00205">
    <property type="entry name" value="TPP_enzyme_M"/>
    <property type="match status" value="1"/>
</dbReference>
<evidence type="ECO:0000256" key="8">
    <source>
        <dbReference type="ARBA" id="ARBA00022842"/>
    </source>
</evidence>
<reference evidence="16 17" key="2">
    <citation type="submission" date="2019-10" db="EMBL/GenBank/DDBJ databases">
        <title>Thermopilla bonchosmolovskayae gen. nov., sp. nov., a moderately thermophilic Chloroflexi bacterium from a Chukotka hot spring (Arctic, Russia), representing a novel classis Thermopillaia, which include previously uncultivated lineage OLB14.</title>
        <authorList>
            <person name="Kochetkova T.V."/>
            <person name="Zayulina K.S."/>
            <person name="Zhigarkov V.S."/>
            <person name="Minaev N.V."/>
            <person name="Novikov A."/>
            <person name="Toshchakov S.V."/>
            <person name="Elcheninov A.G."/>
            <person name="Kublanov I.V."/>
        </authorList>
    </citation>
    <scope>NUCLEOTIDE SEQUENCE [LARGE SCALE GENOMIC DNA]</scope>
    <source>
        <strain evidence="16 17">3753O</strain>
    </source>
</reference>
<evidence type="ECO:0000256" key="7">
    <source>
        <dbReference type="ARBA" id="ARBA00022723"/>
    </source>
</evidence>
<evidence type="ECO:0000313" key="17">
    <source>
        <dbReference type="Proteomes" id="UP000326331"/>
    </source>
</evidence>
<dbReference type="InterPro" id="IPR012846">
    <property type="entry name" value="Acetolactate_synth_lsu"/>
</dbReference>
<dbReference type="EC" id="2.2.1.6" evidence="4 12"/>
<comment type="pathway">
    <text evidence="1 12">Amino-acid biosynthesis; L-isoleucine biosynthesis; L-isoleucine from 2-oxobutanoate: step 1/4.</text>
</comment>
<evidence type="ECO:0000256" key="1">
    <source>
        <dbReference type="ARBA" id="ARBA00004974"/>
    </source>
</evidence>
<comment type="similarity">
    <text evidence="3 12">Belongs to the TPP enzyme family.</text>
</comment>
<keyword evidence="5 12" id="KW-0028">Amino-acid biosynthesis</keyword>
<evidence type="ECO:0000256" key="2">
    <source>
        <dbReference type="ARBA" id="ARBA00005025"/>
    </source>
</evidence>
<dbReference type="InterPro" id="IPR011766">
    <property type="entry name" value="TPP_enzyme_TPP-bd"/>
</dbReference>
<dbReference type="SUPFAM" id="SSF52467">
    <property type="entry name" value="DHS-like NAD/FAD-binding domain"/>
    <property type="match status" value="1"/>
</dbReference>
<keyword evidence="6 12" id="KW-0808">Transferase</keyword>
<keyword evidence="9 12" id="KW-0786">Thiamine pyrophosphate</keyword>
<evidence type="ECO:0000313" key="16">
    <source>
        <dbReference type="EMBL" id="QFG02253.1"/>
    </source>
</evidence>
<comment type="catalytic activity">
    <reaction evidence="11 12">
        <text>2 pyruvate + H(+) = (2S)-2-acetolactate + CO2</text>
        <dbReference type="Rhea" id="RHEA:25249"/>
        <dbReference type="ChEBI" id="CHEBI:15361"/>
        <dbReference type="ChEBI" id="CHEBI:15378"/>
        <dbReference type="ChEBI" id="CHEBI:16526"/>
        <dbReference type="ChEBI" id="CHEBI:58476"/>
        <dbReference type="EC" id="2.2.1.6"/>
    </reaction>
</comment>
<feature type="domain" description="Thiamine pyrophosphate enzyme central" evidence="13">
    <location>
        <begin position="194"/>
        <end position="329"/>
    </location>
</feature>
<dbReference type="InterPro" id="IPR045229">
    <property type="entry name" value="TPP_enz"/>
</dbReference>
<dbReference type="PANTHER" id="PTHR18968:SF13">
    <property type="entry name" value="ACETOLACTATE SYNTHASE CATALYTIC SUBUNIT, MITOCHONDRIAL"/>
    <property type="match status" value="1"/>
</dbReference>
<accession>A0ABX6C0Q7</accession>
<evidence type="ECO:0000256" key="10">
    <source>
        <dbReference type="ARBA" id="ARBA00023304"/>
    </source>
</evidence>
<evidence type="ECO:0000259" key="13">
    <source>
        <dbReference type="Pfam" id="PF00205"/>
    </source>
</evidence>
<evidence type="ECO:0000256" key="5">
    <source>
        <dbReference type="ARBA" id="ARBA00022605"/>
    </source>
</evidence>
<keyword evidence="10 12" id="KW-0100">Branched-chain amino acid biosynthesis</keyword>
<dbReference type="InterPro" id="IPR039368">
    <property type="entry name" value="AHAS_TPP"/>
</dbReference>
<feature type="domain" description="Thiamine pyrophosphate enzyme TPP-binding" evidence="14">
    <location>
        <begin position="385"/>
        <end position="532"/>
    </location>
</feature>
<gene>
    <name evidence="16" type="primary">ilvB</name>
    <name evidence="16" type="ORF">Tbon_02750</name>
</gene>
<dbReference type="NCBIfam" id="TIGR00118">
    <property type="entry name" value="acolac_lg"/>
    <property type="match status" value="1"/>
</dbReference>
<dbReference type="CDD" id="cd07035">
    <property type="entry name" value="TPP_PYR_POX_like"/>
    <property type="match status" value="1"/>
</dbReference>
<keyword evidence="8 12" id="KW-0460">Magnesium</keyword>
<proteinExistence type="inferred from homology"/>
<dbReference type="InterPro" id="IPR029035">
    <property type="entry name" value="DHS-like_NAD/FAD-binding_dom"/>
</dbReference>